<accession>N0D064</accession>
<dbReference type="OrthoDB" id="10008992at2"/>
<reference evidence="2 3" key="1">
    <citation type="submission" date="2013-04" db="EMBL/GenBank/DDBJ databases">
        <title>Complete genome sequence of Streptomyces fulvissimus.</title>
        <authorList>
            <person name="Myronovskyi M."/>
            <person name="Tokovenko B."/>
            <person name="Manderscheid N."/>
            <person name="Petzke L."/>
            <person name="Luzhetskyy A."/>
        </authorList>
    </citation>
    <scope>NUCLEOTIDE SEQUENCE [LARGE SCALE GENOMIC DNA]</scope>
    <source>
        <strain evidence="2 3">DSM 40593</strain>
    </source>
</reference>
<keyword evidence="1" id="KW-1133">Transmembrane helix</keyword>
<dbReference type="HOGENOM" id="CLU_1757782_0_0_11"/>
<feature type="transmembrane region" description="Helical" evidence="1">
    <location>
        <begin position="12"/>
        <end position="33"/>
    </location>
</feature>
<evidence type="ECO:0000313" key="3">
    <source>
        <dbReference type="Proteomes" id="UP000013304"/>
    </source>
</evidence>
<name>N0D064_STRMI</name>
<gene>
    <name evidence="2" type="ORF">SFUL_3699</name>
</gene>
<proteinExistence type="predicted"/>
<evidence type="ECO:0000256" key="1">
    <source>
        <dbReference type="SAM" id="Phobius"/>
    </source>
</evidence>
<dbReference type="KEGG" id="sfi:SFUL_3699"/>
<sequence length="148" mass="14693">MYLAAATSGGTFDYVGAGGLALIATAILIFGVIGKGSRKLNTLWAGITAFVAGSAYIAAGKIWDSPQQVVEQGWTGIGVGGGAGPFGDVGIGAACGLLVVLMVFAPLNPARAAVLSLVAAFTWPMAGIGSIWAVPGQFFAALSMMVGA</sequence>
<feature type="transmembrane region" description="Helical" evidence="1">
    <location>
        <begin position="40"/>
        <end position="63"/>
    </location>
</feature>
<dbReference type="AlphaFoldDB" id="N0D064"/>
<feature type="transmembrane region" description="Helical" evidence="1">
    <location>
        <begin position="112"/>
        <end position="134"/>
    </location>
</feature>
<feature type="transmembrane region" description="Helical" evidence="1">
    <location>
        <begin position="83"/>
        <end position="105"/>
    </location>
</feature>
<organism evidence="2 3">
    <name type="scientific">Streptomyces microflavus DSM 40593</name>
    <dbReference type="NCBI Taxonomy" id="1303692"/>
    <lineage>
        <taxon>Bacteria</taxon>
        <taxon>Bacillati</taxon>
        <taxon>Actinomycetota</taxon>
        <taxon>Actinomycetes</taxon>
        <taxon>Kitasatosporales</taxon>
        <taxon>Streptomycetaceae</taxon>
        <taxon>Streptomyces</taxon>
    </lineage>
</organism>
<dbReference type="Proteomes" id="UP000013304">
    <property type="component" value="Chromosome"/>
</dbReference>
<keyword evidence="1" id="KW-0472">Membrane</keyword>
<evidence type="ECO:0000313" key="2">
    <source>
        <dbReference type="EMBL" id="AGK78617.1"/>
    </source>
</evidence>
<dbReference type="EMBL" id="CP005080">
    <property type="protein sequence ID" value="AGK78617.1"/>
    <property type="molecule type" value="Genomic_DNA"/>
</dbReference>
<dbReference type="PATRIC" id="fig|1303692.3.peg.3714"/>
<dbReference type="RefSeq" id="WP_015609969.1">
    <property type="nucleotide sequence ID" value="NC_021177.1"/>
</dbReference>
<keyword evidence="1" id="KW-0812">Transmembrane</keyword>
<protein>
    <submittedName>
        <fullName evidence="2">Uncharacterized protein</fullName>
    </submittedName>
</protein>